<dbReference type="EMBL" id="UPHM01000098">
    <property type="protein sequence ID" value="VAZ96603.1"/>
    <property type="molecule type" value="Genomic_DNA"/>
</dbReference>
<accession>A0AB38UVT7</accession>
<dbReference type="EMBL" id="UPHL01000101">
    <property type="protein sequence ID" value="VAZ84788.1"/>
    <property type="molecule type" value="Genomic_DNA"/>
</dbReference>
<evidence type="ECO:0000313" key="3">
    <source>
        <dbReference type="Proteomes" id="UP000271464"/>
    </source>
</evidence>
<sequence length="91" mass="9653">MMLGLLLARAGVDVIWRGYRRGGWAPTAFLQALQRAIHARVVAVAMTGADPAPPRAVQLVGGSRPLRRVLGYLVAIGPLPEHASGYARRGG</sequence>
<name>A0AB38UVT7_9MYCO</name>
<reference evidence="3 4" key="1">
    <citation type="submission" date="2018-09" db="EMBL/GenBank/DDBJ databases">
        <authorList>
            <person name="Tagini F."/>
        </authorList>
    </citation>
    <scope>NUCLEOTIDE SEQUENCE [LARGE SCALE GENOMIC DNA]</scope>
    <source>
        <strain evidence="2 3">MK4</strain>
        <strain evidence="1 4">MK42</strain>
    </source>
</reference>
<evidence type="ECO:0000313" key="4">
    <source>
        <dbReference type="Proteomes" id="UP000279331"/>
    </source>
</evidence>
<gene>
    <name evidence="1" type="ORF">LAUMK42_03613</name>
    <name evidence="2" type="ORF">LAUMK4_03560</name>
</gene>
<dbReference type="AlphaFoldDB" id="A0AB38UVT7"/>
<keyword evidence="3" id="KW-1185">Reference proteome</keyword>
<dbReference type="Proteomes" id="UP000279331">
    <property type="component" value="Unassembled WGS sequence"/>
</dbReference>
<protein>
    <submittedName>
        <fullName evidence="1">Uncharacterized protein</fullName>
    </submittedName>
</protein>
<evidence type="ECO:0000313" key="1">
    <source>
        <dbReference type="EMBL" id="VAZ84788.1"/>
    </source>
</evidence>
<organism evidence="1 4">
    <name type="scientific">Mycobacterium persicum</name>
    <dbReference type="NCBI Taxonomy" id="1487726"/>
    <lineage>
        <taxon>Bacteria</taxon>
        <taxon>Bacillati</taxon>
        <taxon>Actinomycetota</taxon>
        <taxon>Actinomycetes</taxon>
        <taxon>Mycobacteriales</taxon>
        <taxon>Mycobacteriaceae</taxon>
        <taxon>Mycobacterium</taxon>
    </lineage>
</organism>
<dbReference type="Proteomes" id="UP000271464">
    <property type="component" value="Unassembled WGS sequence"/>
</dbReference>
<evidence type="ECO:0000313" key="2">
    <source>
        <dbReference type="EMBL" id="VAZ96603.1"/>
    </source>
</evidence>
<proteinExistence type="predicted"/>
<comment type="caution">
    <text evidence="1">The sequence shown here is derived from an EMBL/GenBank/DDBJ whole genome shotgun (WGS) entry which is preliminary data.</text>
</comment>